<feature type="transmembrane region" description="Helical" evidence="8">
    <location>
        <begin position="337"/>
        <end position="361"/>
    </location>
</feature>
<comment type="similarity">
    <text evidence="7">In the N-terminal section; belongs to the binding-protein-dependent transport system permease family.</text>
</comment>
<feature type="transmembrane region" description="Helical" evidence="8">
    <location>
        <begin position="460"/>
        <end position="481"/>
    </location>
</feature>
<keyword evidence="9" id="KW-0732">Signal</keyword>
<dbReference type="GO" id="GO:0022857">
    <property type="term" value="F:transmembrane transporter activity"/>
    <property type="evidence" value="ECO:0007669"/>
    <property type="project" value="InterPro"/>
</dbReference>
<keyword evidence="4 8" id="KW-1133">Transmembrane helix</keyword>
<evidence type="ECO:0000256" key="6">
    <source>
        <dbReference type="ARBA" id="ARBA00035642"/>
    </source>
</evidence>
<evidence type="ECO:0000256" key="2">
    <source>
        <dbReference type="ARBA" id="ARBA00022448"/>
    </source>
</evidence>
<reference evidence="11" key="1">
    <citation type="submission" date="2019-02" db="EMBL/GenBank/DDBJ databases">
        <authorList>
            <person name="Gruber-Vodicka R. H."/>
            <person name="Seah K. B. B."/>
        </authorList>
    </citation>
    <scope>NUCLEOTIDE SEQUENCE</scope>
    <source>
        <strain evidence="11">BECK_DK161</strain>
    </source>
</reference>
<feature type="domain" description="ABC transmembrane type-1" evidence="10">
    <location>
        <begin position="302"/>
        <end position="481"/>
    </location>
</feature>
<keyword evidence="5 8" id="KW-0472">Membrane</keyword>
<feature type="transmembrane region" description="Helical" evidence="8">
    <location>
        <begin position="429"/>
        <end position="448"/>
    </location>
</feature>
<dbReference type="Pfam" id="PF04069">
    <property type="entry name" value="OpuAC"/>
    <property type="match status" value="1"/>
</dbReference>
<evidence type="ECO:0000256" key="5">
    <source>
        <dbReference type="ARBA" id="ARBA00023136"/>
    </source>
</evidence>
<feature type="signal peptide" evidence="9">
    <location>
        <begin position="1"/>
        <end position="21"/>
    </location>
</feature>
<dbReference type="PROSITE" id="PS50928">
    <property type="entry name" value="ABC_TM1"/>
    <property type="match status" value="1"/>
</dbReference>
<dbReference type="PANTHER" id="PTHR30177:SF4">
    <property type="entry name" value="OSMOPROTECTANT IMPORT PERMEASE PROTEIN OSMW"/>
    <property type="match status" value="1"/>
</dbReference>
<dbReference type="InterPro" id="IPR000515">
    <property type="entry name" value="MetI-like"/>
</dbReference>
<gene>
    <name evidence="11" type="ORF">BECKDK2373C_GA0170839_10467</name>
</gene>
<dbReference type="GO" id="GO:0031460">
    <property type="term" value="P:glycine betaine transport"/>
    <property type="evidence" value="ECO:0007669"/>
    <property type="project" value="UniProtKB-ARBA"/>
</dbReference>
<evidence type="ECO:0000256" key="4">
    <source>
        <dbReference type="ARBA" id="ARBA00022989"/>
    </source>
</evidence>
<evidence type="ECO:0000256" key="1">
    <source>
        <dbReference type="ARBA" id="ARBA00004651"/>
    </source>
</evidence>
<evidence type="ECO:0000256" key="3">
    <source>
        <dbReference type="ARBA" id="ARBA00022692"/>
    </source>
</evidence>
<dbReference type="SUPFAM" id="SSF161098">
    <property type="entry name" value="MetI-like"/>
    <property type="match status" value="1"/>
</dbReference>
<keyword evidence="2 8" id="KW-0813">Transport</keyword>
<dbReference type="Pfam" id="PF00528">
    <property type="entry name" value="BPD_transp_1"/>
    <property type="match status" value="1"/>
</dbReference>
<evidence type="ECO:0000256" key="9">
    <source>
        <dbReference type="SAM" id="SignalP"/>
    </source>
</evidence>
<comment type="similarity">
    <text evidence="8">Belongs to the binding-protein-dependent transport system permease family.</text>
</comment>
<dbReference type="CDD" id="cd06261">
    <property type="entry name" value="TM_PBP2"/>
    <property type="match status" value="1"/>
</dbReference>
<dbReference type="InterPro" id="IPR035906">
    <property type="entry name" value="MetI-like_sf"/>
</dbReference>
<accession>A0A450SMJ9</accession>
<dbReference type="SUPFAM" id="SSF53850">
    <property type="entry name" value="Periplasmic binding protein-like II"/>
    <property type="match status" value="1"/>
</dbReference>
<dbReference type="Gene3D" id="1.10.3720.10">
    <property type="entry name" value="MetI-like"/>
    <property type="match status" value="1"/>
</dbReference>
<dbReference type="PANTHER" id="PTHR30177">
    <property type="entry name" value="GLYCINE BETAINE/L-PROLINE TRANSPORT SYSTEM PERMEASE PROTEIN PROW"/>
    <property type="match status" value="1"/>
</dbReference>
<comment type="similarity">
    <text evidence="6">In the C-terminal section; belongs to the OsmX family.</text>
</comment>
<dbReference type="InterPro" id="IPR051204">
    <property type="entry name" value="ABC_transp_perm/SBD"/>
</dbReference>
<feature type="transmembrane region" description="Helical" evidence="8">
    <location>
        <begin position="306"/>
        <end position="325"/>
    </location>
</feature>
<comment type="subcellular location">
    <subcellularLocation>
        <location evidence="1 8">Cell membrane</location>
        <topology evidence="1 8">Multi-pass membrane protein</topology>
    </subcellularLocation>
</comment>
<sequence length="498" mass="54224">MKKIRQLLACLLVLYAGPSVSADATVRVASKLHTEGVILAEMMVHLLENAGVETVHLRELGGSHVIWKALTKGEVDLYVEYTGTIAKELFPGDGIETIGDIRRRLGRENILATDPLGFNSTYAISMKPAVAARRGIRNISDLRGHPDLRFGFTERFLARKDGWEGLRRAYGLPQTDVRGLHHYLAYRGLDNGDVDLMDGYSNDGEIAYYGLRVLADDRHYFPDYHPLILYRADLITRVPHALSALQRLVDNISEEEMRRMNGAATLDKIPEARIAADFLEEKFSIRIDASEETLFDRLYRFTIEHLILVGISLSAAIALSIPLGIMAFRHESLGQIVLGIAGIIQTIPSLALLVFLIPLLGVGDVPAIVALFLYSLLPIIRNTYVGLAQIPLPLKESAEALGLSPMARLRLIELPLASRAILAGIKTSAILNIGAATLGALIGAGGYGQPILTGIRLDDMGLILQGAIPAAVLALLAQGLFELAERSVVPRGLRAGSE</sequence>
<feature type="transmembrane region" description="Helical" evidence="8">
    <location>
        <begin position="367"/>
        <end position="387"/>
    </location>
</feature>
<organism evidence="11">
    <name type="scientific">Candidatus Kentrum sp. DK</name>
    <dbReference type="NCBI Taxonomy" id="2126562"/>
    <lineage>
        <taxon>Bacteria</taxon>
        <taxon>Pseudomonadati</taxon>
        <taxon>Pseudomonadota</taxon>
        <taxon>Gammaproteobacteria</taxon>
        <taxon>Candidatus Kentrum</taxon>
    </lineage>
</organism>
<dbReference type="GO" id="GO:0043190">
    <property type="term" value="C:ATP-binding cassette (ABC) transporter complex"/>
    <property type="evidence" value="ECO:0007669"/>
    <property type="project" value="InterPro"/>
</dbReference>
<feature type="chain" id="PRO_5019204316" evidence="9">
    <location>
        <begin position="22"/>
        <end position="498"/>
    </location>
</feature>
<keyword evidence="3 8" id="KW-0812">Transmembrane</keyword>
<evidence type="ECO:0000256" key="7">
    <source>
        <dbReference type="ARBA" id="ARBA00035652"/>
    </source>
</evidence>
<evidence type="ECO:0000313" key="11">
    <source>
        <dbReference type="EMBL" id="VFJ54963.1"/>
    </source>
</evidence>
<protein>
    <submittedName>
        <fullName evidence="11">Osmoprotectant transport system permease protein</fullName>
    </submittedName>
</protein>
<dbReference type="Gene3D" id="3.40.190.120">
    <property type="entry name" value="Osmoprotection protein (prox), domain 2"/>
    <property type="match status" value="1"/>
</dbReference>
<evidence type="ECO:0000259" key="10">
    <source>
        <dbReference type="PROSITE" id="PS50928"/>
    </source>
</evidence>
<name>A0A450SMJ9_9GAMM</name>
<dbReference type="AlphaFoldDB" id="A0A450SMJ9"/>
<dbReference type="FunFam" id="1.10.3720.10:FF:000001">
    <property type="entry name" value="Glycine betaine ABC transporter, permease"/>
    <property type="match status" value="1"/>
</dbReference>
<proteinExistence type="inferred from homology"/>
<dbReference type="Gene3D" id="3.40.190.10">
    <property type="entry name" value="Periplasmic binding protein-like II"/>
    <property type="match status" value="1"/>
</dbReference>
<dbReference type="EMBL" id="CAADEY010000046">
    <property type="protein sequence ID" value="VFJ54963.1"/>
    <property type="molecule type" value="Genomic_DNA"/>
</dbReference>
<dbReference type="InterPro" id="IPR007210">
    <property type="entry name" value="ABC_Gly_betaine_transp_sub-bd"/>
</dbReference>
<evidence type="ECO:0000256" key="8">
    <source>
        <dbReference type="RuleBase" id="RU363032"/>
    </source>
</evidence>